<dbReference type="GO" id="GO:0005634">
    <property type="term" value="C:nucleus"/>
    <property type="evidence" value="ECO:0007669"/>
    <property type="project" value="UniProtKB-SubCell"/>
</dbReference>
<keyword evidence="8" id="KW-0226">DNA condensation</keyword>
<dbReference type="GO" id="GO:0005524">
    <property type="term" value="F:ATP binding"/>
    <property type="evidence" value="ECO:0007669"/>
    <property type="project" value="UniProtKB-KW"/>
</dbReference>
<dbReference type="EMBL" id="CAJJDM010000053">
    <property type="protein sequence ID" value="CAD8074932.1"/>
    <property type="molecule type" value="Genomic_DNA"/>
</dbReference>
<comment type="caution">
    <text evidence="15">The sequence shown here is derived from an EMBL/GenBank/DDBJ whole genome shotgun (WGS) entry which is preliminary data.</text>
</comment>
<feature type="coiled-coil region" evidence="12">
    <location>
        <begin position="1095"/>
        <end position="1125"/>
    </location>
</feature>
<dbReference type="SMART" id="SM00968">
    <property type="entry name" value="SMC_hinge"/>
    <property type="match status" value="1"/>
</dbReference>
<reference evidence="15" key="1">
    <citation type="submission" date="2021-01" db="EMBL/GenBank/DDBJ databases">
        <authorList>
            <consortium name="Genoscope - CEA"/>
            <person name="William W."/>
        </authorList>
    </citation>
    <scope>NUCLEOTIDE SEQUENCE</scope>
</reference>
<dbReference type="Proteomes" id="UP000688137">
    <property type="component" value="Unassembled WGS sequence"/>
</dbReference>
<dbReference type="GO" id="GO:0007076">
    <property type="term" value="P:mitotic chromosome condensation"/>
    <property type="evidence" value="ECO:0007669"/>
    <property type="project" value="TreeGrafter"/>
</dbReference>
<evidence type="ECO:0000256" key="11">
    <source>
        <dbReference type="PIRNR" id="PIRNR005719"/>
    </source>
</evidence>
<evidence type="ECO:0000259" key="14">
    <source>
        <dbReference type="SMART" id="SM00968"/>
    </source>
</evidence>
<evidence type="ECO:0000256" key="5">
    <source>
        <dbReference type="ARBA" id="ARBA00022776"/>
    </source>
</evidence>
<keyword evidence="10" id="KW-0131">Cell cycle</keyword>
<evidence type="ECO:0000256" key="6">
    <source>
        <dbReference type="ARBA" id="ARBA00022840"/>
    </source>
</evidence>
<accession>A0A8S1M7Z8</accession>
<feature type="domain" description="SMC hinge" evidence="14">
    <location>
        <begin position="531"/>
        <end position="650"/>
    </location>
</feature>
<protein>
    <recommendedName>
        <fullName evidence="11">Structural maintenance of chromosomes protein</fullName>
    </recommendedName>
</protein>
<evidence type="ECO:0000256" key="8">
    <source>
        <dbReference type="ARBA" id="ARBA00023067"/>
    </source>
</evidence>
<comment type="subcellular location">
    <subcellularLocation>
        <location evidence="1 11">Nucleus</location>
    </subcellularLocation>
</comment>
<sequence length="1295" mass="150652">MQTESEEPSQLIINRIILDNFKSYYGHLEIGPFHHQFTSIVGPNGSGKSNLIESLLFVFGKKASWMRLQKIHQLIHNSAEHRDVKKASVEVQFIEQSGNNRNYFSVKRTVHHTGQSNYDINNKHATLEEVTTLLKSKGIDLTNNRFLILQGEVEQISLMKPKSGDPEKPGLLEYLEDIIGSNQYQEQIDKMTEEYLQLDVQRREKGEMMRVVEMDLEKLEPGKDKAVELVRNEIKNSQLQNVQQQIANYKVQTQITKCKENLTQIEENQKITAQESKDKVKDHADTMKLMKIASDKFQKAKQKRQQIKVQLEELQTKDTQNRDEVNNLTSQQQRFQKKLDELIQERNKCIDEVEDLKKEIPAQEKSIKTLKQEKEELEEIVQKMNQQHQQEVRKLVEKKSNLQNIISEPQLQRNQYAKDLDITKNKLNQLKLPETDGGKGIQNSISECNNNINQLQEIVKTLNQTIDEIKNREKLQIEKQNQLKKELKLNEDQLQEVQQQIDGFSIQQNQYNEQNATIRAIMAAAQQGQLKGVIGRIGDLAYIDPKYDIAISTACGKGFDSILVENQQSAEACVNFLKSNRIGRYTFVSLDVVNKMITQDMMQKRGQNPSQTERLFDLIQVKKSEYQAVIFKIVGQTLVCDNIDLARKLKFEQRNPNRFVTLDGKLIEANGVMSGGGQQRRGALSSNNTKQDLNANKNNQNQLEAMLKQFQQNRQQIEQQLIKVDHELQTLIKDGKIIQEKQISATQDLKNQQDLKQDLQQKLEKVKNLEQEKAEIEKQRKEYEKQIINHQANIDTIDKKISKEKKQLEQIEQEISESENKELKQNKEKLQQLTNKFDKDDAEFKKMQTRLVFLDKKQKTLDKDEIKIKDDLQKIQSKIEQVNQEFKKAEVQMIENLALLKIAKEAEENADKEYKETQAKDKEFDELISRLKEKTNKLKQEKEECMSLLKKAQDELSEGLTKLEQIRLNYKEMQNDYEFLNELEEIANWKLQDQQHQQQYPLTTANQNQSMLNISFIDQGDESFDDGRKRGATLAIDLKAILEIAVTQELTEEQTIQFCPIEKEIGRVHAHIQAQIREITKDANIKDIQEFKIKYLEYKAKKSDFDQTKQQLQQQKQKIDQLKKERYDLFMHGFNVIGSKLRETYQTLTNGGDAELELVDTMDPFSEGISFSVRPKNKSWKQMSKLSGGEKTLSSLSLIFALHYYKPTPLYFFDEVDAALDYKNVSIVANFIKERTKNAQFIVISLRNNMFELANKLIGIYKTFDTTKTVQIQPELVQMKINSSVENNENINQNR</sequence>
<gene>
    <name evidence="15" type="ORF">PPRIM_AZ9-3.1.T0530227</name>
</gene>
<keyword evidence="7 12" id="KW-0175">Coiled coil</keyword>
<evidence type="ECO:0000256" key="12">
    <source>
        <dbReference type="SAM" id="Coils"/>
    </source>
</evidence>
<keyword evidence="3" id="KW-0132">Cell division</keyword>
<dbReference type="PANTHER" id="PTHR18937">
    <property type="entry name" value="STRUCTURAL MAINTENANCE OF CHROMOSOMES SMC FAMILY MEMBER"/>
    <property type="match status" value="1"/>
</dbReference>
<dbReference type="GO" id="GO:0000796">
    <property type="term" value="C:condensin complex"/>
    <property type="evidence" value="ECO:0007669"/>
    <property type="project" value="TreeGrafter"/>
</dbReference>
<keyword evidence="6" id="KW-0067">ATP-binding</keyword>
<proteinExistence type="inferred from homology"/>
<evidence type="ECO:0000256" key="13">
    <source>
        <dbReference type="SAM" id="MobiDB-lite"/>
    </source>
</evidence>
<name>A0A8S1M7Z8_PARPR</name>
<dbReference type="InterPro" id="IPR010935">
    <property type="entry name" value="SMC_hinge"/>
</dbReference>
<dbReference type="InterPro" id="IPR003395">
    <property type="entry name" value="RecF/RecN/SMC_N"/>
</dbReference>
<evidence type="ECO:0000256" key="10">
    <source>
        <dbReference type="ARBA" id="ARBA00023306"/>
    </source>
</evidence>
<keyword evidence="4" id="KW-0547">Nucleotide-binding</keyword>
<feature type="coiled-coil region" evidence="12">
    <location>
        <begin position="290"/>
        <end position="405"/>
    </location>
</feature>
<dbReference type="PIRSF" id="PIRSF005719">
    <property type="entry name" value="SMC"/>
    <property type="match status" value="1"/>
</dbReference>
<dbReference type="OMA" id="CPALDNM"/>
<evidence type="ECO:0000313" key="16">
    <source>
        <dbReference type="Proteomes" id="UP000688137"/>
    </source>
</evidence>
<evidence type="ECO:0000256" key="4">
    <source>
        <dbReference type="ARBA" id="ARBA00022741"/>
    </source>
</evidence>
<keyword evidence="5" id="KW-0498">Mitosis</keyword>
<evidence type="ECO:0000256" key="2">
    <source>
        <dbReference type="ARBA" id="ARBA00006005"/>
    </source>
</evidence>
<evidence type="ECO:0000256" key="1">
    <source>
        <dbReference type="ARBA" id="ARBA00004123"/>
    </source>
</evidence>
<evidence type="ECO:0000256" key="3">
    <source>
        <dbReference type="ARBA" id="ARBA00022618"/>
    </source>
</evidence>
<organism evidence="15 16">
    <name type="scientific">Paramecium primaurelia</name>
    <dbReference type="NCBI Taxonomy" id="5886"/>
    <lineage>
        <taxon>Eukaryota</taxon>
        <taxon>Sar</taxon>
        <taxon>Alveolata</taxon>
        <taxon>Ciliophora</taxon>
        <taxon>Intramacronucleata</taxon>
        <taxon>Oligohymenophorea</taxon>
        <taxon>Peniculida</taxon>
        <taxon>Parameciidae</taxon>
        <taxon>Paramecium</taxon>
    </lineage>
</organism>
<keyword evidence="9 11" id="KW-0539">Nucleus</keyword>
<dbReference type="FunFam" id="3.40.50.300:FF:000481">
    <property type="entry name" value="Structural maintenance of chromosomes 4"/>
    <property type="match status" value="1"/>
</dbReference>
<evidence type="ECO:0000313" key="15">
    <source>
        <dbReference type="EMBL" id="CAD8074932.1"/>
    </source>
</evidence>
<feature type="region of interest" description="Disordered" evidence="13">
    <location>
        <begin position="674"/>
        <end position="695"/>
    </location>
</feature>
<dbReference type="Pfam" id="PF02463">
    <property type="entry name" value="SMC_N"/>
    <property type="match status" value="1"/>
</dbReference>
<keyword evidence="16" id="KW-1185">Reference proteome</keyword>
<evidence type="ECO:0000256" key="7">
    <source>
        <dbReference type="ARBA" id="ARBA00023054"/>
    </source>
</evidence>
<evidence type="ECO:0000256" key="9">
    <source>
        <dbReference type="ARBA" id="ARBA00023242"/>
    </source>
</evidence>
<dbReference type="GO" id="GO:0051301">
    <property type="term" value="P:cell division"/>
    <property type="evidence" value="ECO:0007669"/>
    <property type="project" value="UniProtKB-KW"/>
</dbReference>
<dbReference type="PANTHER" id="PTHR18937:SF172">
    <property type="entry name" value="STRUCTURAL MAINTENANCE OF CHROMOSOMES PROTEIN"/>
    <property type="match status" value="1"/>
</dbReference>
<feature type="compositionally biased region" description="Polar residues" evidence="13">
    <location>
        <begin position="684"/>
        <end position="695"/>
    </location>
</feature>
<dbReference type="InterPro" id="IPR024704">
    <property type="entry name" value="SMC"/>
</dbReference>
<comment type="similarity">
    <text evidence="2">Belongs to the SMC family. SMC4 subfamily.</text>
</comment>
<dbReference type="Pfam" id="PF06470">
    <property type="entry name" value="SMC_hinge"/>
    <property type="match status" value="1"/>
</dbReference>
<feature type="coiled-coil region" evidence="12">
    <location>
        <begin position="445"/>
        <end position="514"/>
    </location>
</feature>